<keyword evidence="3 6" id="KW-0347">Helicase</keyword>
<dbReference type="InterPro" id="IPR006345">
    <property type="entry name" value="RecD2"/>
</dbReference>
<sequence length="718" mass="79464">MLCEFQRVIYPPVPSPGSYMVALYHPCEQVKDLAGNILTQIKAVGYCLPTAENLRFNMQGRWKTNSKFGVQFEVESYDEVLVPTKEGVIGYLASGQIKGIGQKTAEKIYDLFGVKALDILDSEPEKLLQIKGITEKKLQKIRESYLMNRGARDIIAFLAPHGITPRQALKFYEEYAEHTMDTVKNHPYRLCELSGVGFLTADKIAASMGFDQLSTERVDEGLLYTLTEAEGCGHLCMEKHAFLKAALKLLDTPDLTAQMAANRAARLVESGQLTTYDQYVYRTKTVHAESHLARRIQQFLKAKITGCTNLETELNGAEKSLNLRFAPEQWQAVKMALTQGLSVITGGPRTGKTMIQRAILDIYHRQNPNATICCCAPTGRAARRMEQATGHPASTIHKALNLVADEDGNFNDPELLDADLVLVDEVSMLDIYLAGYLLDAISLGAQVVLIGDSDQLPSVGPGAVLSEIIASGKVPVARLDKVFRQQAGSRIAVNAKAIRQGVRNLEFGEDFQFVDSSDIETSADKVVELYLQEVKKFGLDNVALLTPYRKKTATGANALNLRLRDIINPPASGKPEATHGKRVFRLGDRVMQMKNLGEVNNGDVGYITDIFCDTEGITIRVNFGDGREVEYDTDQLSMLDLGYASTVHKSQGSEYQSVIVNLQKTHYIMLTRPLAYTAITRGKSRVIMVGEKRALYMAISRTDTEKRGTCLAKRIKNS</sequence>
<feature type="domain" description="Helix-hairpin-helix DNA-binding motif class 1" evidence="4">
    <location>
        <begin position="90"/>
        <end position="111"/>
    </location>
</feature>
<reference evidence="5" key="1">
    <citation type="journal article" date="2017" name="Genome Announc.">
        <title>High-Quality Whole-Genome Sequences of the Oligo-Mouse-Microbiota Bacterial Community.</title>
        <authorList>
            <person name="Garzetti D."/>
            <person name="Brugiroux S."/>
            <person name="Bunk B."/>
            <person name="Pukall R."/>
            <person name="McCoy K.D."/>
            <person name="Macpherson A.J."/>
            <person name="Stecher B."/>
        </authorList>
    </citation>
    <scope>NUCLEOTIDE SEQUENCE</scope>
    <source>
        <strain evidence="5">KB18</strain>
    </source>
</reference>
<dbReference type="SMART" id="SM00278">
    <property type="entry name" value="HhH1"/>
    <property type="match status" value="3"/>
</dbReference>
<keyword evidence="2" id="KW-0067">ATP-binding</keyword>
<comment type="similarity">
    <text evidence="3">Belongs to the RecD family. RecD2 subfamily.</text>
</comment>
<reference evidence="6 8" key="3">
    <citation type="submission" date="2020-11" db="EMBL/GenBank/DDBJ databases">
        <title>Closed and high quality bacterial genomes of the OMM12 community.</title>
        <authorList>
            <person name="Marbouty M."/>
            <person name="Lamy-Besnier Q."/>
            <person name="Debarbieux L."/>
            <person name="Koszul R."/>
        </authorList>
    </citation>
    <scope>NUCLEOTIDE SEQUENCE [LARGE SCALE GENOMIC DNA]</scope>
    <source>
        <strain evidence="6 8">KB18</strain>
    </source>
</reference>
<dbReference type="RefSeq" id="WP_066534482.1">
    <property type="nucleotide sequence ID" value="NZ_CP021422.1"/>
</dbReference>
<dbReference type="Pfam" id="PF14490">
    <property type="entry name" value="HHH_RecD2"/>
    <property type="match status" value="1"/>
</dbReference>
<dbReference type="InterPro" id="IPR027785">
    <property type="entry name" value="UvrD-like_helicase_C"/>
</dbReference>
<keyword evidence="3" id="KW-0238">DNA-binding</keyword>
<dbReference type="PANTHER" id="PTHR43788:SF6">
    <property type="entry name" value="DNA HELICASE B"/>
    <property type="match status" value="1"/>
</dbReference>
<dbReference type="AlphaFoldDB" id="A0A1Z2XP55"/>
<dbReference type="GO" id="GO:0005524">
    <property type="term" value="F:ATP binding"/>
    <property type="evidence" value="ECO:0007669"/>
    <property type="project" value="UniProtKB-KW"/>
</dbReference>
<dbReference type="Gene3D" id="3.40.50.300">
    <property type="entry name" value="P-loop containing nucleotide triphosphate hydrolases"/>
    <property type="match status" value="2"/>
</dbReference>
<keyword evidence="3" id="KW-0378">Hydrolase</keyword>
<feature type="domain" description="Helix-hairpin-helix DNA-binding motif class 1" evidence="4">
    <location>
        <begin position="125"/>
        <end position="144"/>
    </location>
</feature>
<name>A0A1Z2XP55_9FIRM</name>
<dbReference type="Pfam" id="PF13538">
    <property type="entry name" value="UvrD_C_2"/>
    <property type="match status" value="1"/>
</dbReference>
<evidence type="ECO:0000313" key="8">
    <source>
        <dbReference type="Proteomes" id="UP000596035"/>
    </source>
</evidence>
<comment type="function">
    <text evidence="3">DNA-dependent ATPase and ATP-dependent 5'-3' DNA helicase. Has no activity on blunt DNA or DNA with 3'-overhangs, requires at least 10 bases of 5'-ssDNA for helicase activity.</text>
</comment>
<comment type="catalytic activity">
    <reaction evidence="3">
        <text>ATP + H2O = ADP + phosphate + H(+)</text>
        <dbReference type="Rhea" id="RHEA:13065"/>
        <dbReference type="ChEBI" id="CHEBI:15377"/>
        <dbReference type="ChEBI" id="CHEBI:15378"/>
        <dbReference type="ChEBI" id="CHEBI:30616"/>
        <dbReference type="ChEBI" id="CHEBI:43474"/>
        <dbReference type="ChEBI" id="CHEBI:456216"/>
        <dbReference type="EC" id="5.6.2.3"/>
    </reaction>
</comment>
<dbReference type="GO" id="GO:0043139">
    <property type="term" value="F:5'-3' DNA helicase activity"/>
    <property type="evidence" value="ECO:0007669"/>
    <property type="project" value="UniProtKB-UniRule"/>
</dbReference>
<accession>A0A1Z2XP55</accession>
<dbReference type="SUPFAM" id="SSF47781">
    <property type="entry name" value="RuvA domain 2-like"/>
    <property type="match status" value="1"/>
</dbReference>
<dbReference type="GO" id="GO:0017116">
    <property type="term" value="F:single-stranded DNA helicase activity"/>
    <property type="evidence" value="ECO:0007669"/>
    <property type="project" value="TreeGrafter"/>
</dbReference>
<dbReference type="InterPro" id="IPR003583">
    <property type="entry name" value="Hlx-hairpin-Hlx_DNA-bd_motif"/>
</dbReference>
<evidence type="ECO:0000313" key="7">
    <source>
        <dbReference type="Proteomes" id="UP000196710"/>
    </source>
</evidence>
<dbReference type="GO" id="GO:0006281">
    <property type="term" value="P:DNA repair"/>
    <property type="evidence" value="ECO:0007669"/>
    <property type="project" value="InterPro"/>
</dbReference>
<dbReference type="GO" id="GO:0006310">
    <property type="term" value="P:DNA recombination"/>
    <property type="evidence" value="ECO:0007669"/>
    <property type="project" value="InterPro"/>
</dbReference>
<dbReference type="InterPro" id="IPR041451">
    <property type="entry name" value="RecD2_SH13"/>
</dbReference>
<evidence type="ECO:0000259" key="4">
    <source>
        <dbReference type="SMART" id="SM00278"/>
    </source>
</evidence>
<evidence type="ECO:0000256" key="1">
    <source>
        <dbReference type="ARBA" id="ARBA00022741"/>
    </source>
</evidence>
<organism evidence="6 8">
    <name type="scientific">Acutalibacter muris</name>
    <dbReference type="NCBI Taxonomy" id="1796620"/>
    <lineage>
        <taxon>Bacteria</taxon>
        <taxon>Bacillati</taxon>
        <taxon>Bacillota</taxon>
        <taxon>Clostridia</taxon>
        <taxon>Eubacteriales</taxon>
        <taxon>Acutalibacteraceae</taxon>
        <taxon>Acutalibacter</taxon>
    </lineage>
</organism>
<gene>
    <name evidence="3" type="primary">recD2</name>
    <name evidence="5" type="ORF">ADH66_05810</name>
    <name evidence="6" type="ORF">I5Q82_15895</name>
</gene>
<dbReference type="InterPro" id="IPR027417">
    <property type="entry name" value="P-loop_NTPase"/>
</dbReference>
<dbReference type="SUPFAM" id="SSF52540">
    <property type="entry name" value="P-loop containing nucleoside triphosphate hydrolases"/>
    <property type="match status" value="1"/>
</dbReference>
<dbReference type="HAMAP" id="MF_01488">
    <property type="entry name" value="RecD2"/>
    <property type="match status" value="1"/>
</dbReference>
<dbReference type="Pfam" id="PF14520">
    <property type="entry name" value="HHH_5"/>
    <property type="match status" value="1"/>
</dbReference>
<dbReference type="CDD" id="cd17933">
    <property type="entry name" value="DEXSc_RecD-like"/>
    <property type="match status" value="1"/>
</dbReference>
<dbReference type="InterPro" id="IPR055446">
    <property type="entry name" value="RecD2_N_OB"/>
</dbReference>
<dbReference type="InterPro" id="IPR050534">
    <property type="entry name" value="Coronavir_polyprotein_1ab"/>
</dbReference>
<dbReference type="EMBL" id="CP065321">
    <property type="protein sequence ID" value="QQR29502.1"/>
    <property type="molecule type" value="Genomic_DNA"/>
</dbReference>
<dbReference type="Proteomes" id="UP000596035">
    <property type="component" value="Chromosome"/>
</dbReference>
<dbReference type="Pfam" id="PF18335">
    <property type="entry name" value="SH3_13"/>
    <property type="match status" value="1"/>
</dbReference>
<dbReference type="Gene3D" id="2.30.30.940">
    <property type="match status" value="1"/>
</dbReference>
<dbReference type="Gene3D" id="1.10.10.2220">
    <property type="match status" value="1"/>
</dbReference>
<dbReference type="Proteomes" id="UP000196710">
    <property type="component" value="Chromosome"/>
</dbReference>
<protein>
    <recommendedName>
        <fullName evidence="3">ATP-dependent RecD2 DNA helicase</fullName>
        <ecNumber evidence="3">5.6.2.3</ecNumber>
    </recommendedName>
    <alternativeName>
        <fullName evidence="3">DNA 5'-3' helicase subunit RecD2</fullName>
    </alternativeName>
</protein>
<proteinExistence type="inferred from homology"/>
<dbReference type="PANTHER" id="PTHR43788">
    <property type="entry name" value="DNA2/NAM7 HELICASE FAMILY MEMBER"/>
    <property type="match status" value="1"/>
</dbReference>
<reference evidence="7" key="2">
    <citation type="submission" date="2017-05" db="EMBL/GenBank/DDBJ databases">
        <title>Improved OligoMM genomes.</title>
        <authorList>
            <person name="Garzetti D."/>
        </authorList>
    </citation>
    <scope>NUCLEOTIDE SEQUENCE [LARGE SCALE GENOMIC DNA]</scope>
    <source>
        <strain evidence="7">KB18</strain>
    </source>
</reference>
<evidence type="ECO:0000256" key="2">
    <source>
        <dbReference type="ARBA" id="ARBA00022840"/>
    </source>
</evidence>
<dbReference type="KEGG" id="amur:ADH66_05810"/>
<comment type="caution">
    <text evidence="3">Lacks conserved residue(s) required for the propagation of feature annotation.</text>
</comment>
<dbReference type="Gene3D" id="1.10.150.20">
    <property type="entry name" value="5' to 3' exonuclease, C-terminal subdomain"/>
    <property type="match status" value="1"/>
</dbReference>
<keyword evidence="7" id="KW-1185">Reference proteome</keyword>
<dbReference type="InterPro" id="IPR010994">
    <property type="entry name" value="RuvA_2-like"/>
</dbReference>
<dbReference type="EC" id="5.6.2.3" evidence="3"/>
<dbReference type="GO" id="GO:0003677">
    <property type="term" value="F:DNA binding"/>
    <property type="evidence" value="ECO:0007669"/>
    <property type="project" value="UniProtKB-UniRule"/>
</dbReference>
<evidence type="ECO:0000313" key="5">
    <source>
        <dbReference type="EMBL" id="ASB40215.1"/>
    </source>
</evidence>
<dbReference type="Pfam" id="PF13604">
    <property type="entry name" value="AAA_30"/>
    <property type="match status" value="1"/>
</dbReference>
<dbReference type="Pfam" id="PF23139">
    <property type="entry name" value="OB_YrrC"/>
    <property type="match status" value="1"/>
</dbReference>
<dbReference type="GO" id="GO:0016787">
    <property type="term" value="F:hydrolase activity"/>
    <property type="evidence" value="ECO:0007669"/>
    <property type="project" value="UniProtKB-KW"/>
</dbReference>
<dbReference type="EMBL" id="CP021422">
    <property type="protein sequence ID" value="ASB40215.1"/>
    <property type="molecule type" value="Genomic_DNA"/>
</dbReference>
<keyword evidence="3" id="KW-0413">Isomerase</keyword>
<evidence type="ECO:0000256" key="3">
    <source>
        <dbReference type="HAMAP-Rule" id="MF_01488"/>
    </source>
</evidence>
<keyword evidence="1" id="KW-0547">Nucleotide-binding</keyword>
<dbReference type="CDD" id="cd18809">
    <property type="entry name" value="SF1_C_RecD"/>
    <property type="match status" value="1"/>
</dbReference>
<dbReference type="InterPro" id="IPR029493">
    <property type="entry name" value="RecD2-like_HHH"/>
</dbReference>
<feature type="domain" description="Helix-hairpin-helix DNA-binding motif class 1" evidence="4">
    <location>
        <begin position="188"/>
        <end position="207"/>
    </location>
</feature>
<dbReference type="NCBIfam" id="TIGR01448">
    <property type="entry name" value="recD_rel"/>
    <property type="match status" value="1"/>
</dbReference>
<evidence type="ECO:0000313" key="6">
    <source>
        <dbReference type="EMBL" id="QQR29502.1"/>
    </source>
</evidence>
<dbReference type="GO" id="GO:0009338">
    <property type="term" value="C:exodeoxyribonuclease V complex"/>
    <property type="evidence" value="ECO:0007669"/>
    <property type="project" value="TreeGrafter"/>
</dbReference>